<dbReference type="InterPro" id="IPR006145">
    <property type="entry name" value="PsdUridine_synth_RsuA/RluA"/>
</dbReference>
<dbReference type="GO" id="GO:0003723">
    <property type="term" value="F:RNA binding"/>
    <property type="evidence" value="ECO:0007669"/>
    <property type="project" value="InterPro"/>
</dbReference>
<dbReference type="GO" id="GO:0160151">
    <property type="term" value="F:tRNA pseudouridine(32) synthase activity"/>
    <property type="evidence" value="ECO:0007669"/>
    <property type="project" value="UniProtKB-EC"/>
</dbReference>
<keyword evidence="4 9" id="KW-0413">Isomerase</keyword>
<sequence>MILIKKVYDNFIYSPPKTSLNTVYQDNDLIVVEKPSGLLSTPGRLPEHRDSVLTRCQEEFSHIQLVHRLDMATSGLLILAMNKAAERSLKTQFSNRTVKKVYFAEVNGVMQNNFGQINEPLICDWPNRPKQKICYKYGKPSITNFEVIKRFDKTSLVKLTPITGRSHQLRVHMMSIGHPILGDRFYSQDQNAQDMHLHAFSLDFCHPLTQKKIKVVSSCPFHKNFCIND</sequence>
<dbReference type="EMBL" id="CP022355">
    <property type="protein sequence ID" value="ASK78291.1"/>
    <property type="molecule type" value="Genomic_DNA"/>
</dbReference>
<name>A0A220VDE2_9GAMM</name>
<evidence type="ECO:0000313" key="12">
    <source>
        <dbReference type="Proteomes" id="UP000242175"/>
    </source>
</evidence>
<dbReference type="FunFam" id="3.30.2350.10:FF:000005">
    <property type="entry name" value="Pseudouridine synthase"/>
    <property type="match status" value="1"/>
</dbReference>
<dbReference type="PANTHER" id="PTHR21600">
    <property type="entry name" value="MITOCHONDRIAL RNA PSEUDOURIDINE SYNTHASE"/>
    <property type="match status" value="1"/>
</dbReference>
<feature type="active site" evidence="8">
    <location>
        <position position="70"/>
    </location>
</feature>
<protein>
    <recommendedName>
        <fullName evidence="9">Pseudouridine synthase</fullName>
        <ecNumber evidence="9">5.4.99.-</ecNumber>
    </recommendedName>
</protein>
<evidence type="ECO:0000259" key="10">
    <source>
        <dbReference type="Pfam" id="PF00849"/>
    </source>
</evidence>
<dbReference type="GO" id="GO:0008033">
    <property type="term" value="P:tRNA processing"/>
    <property type="evidence" value="ECO:0007669"/>
    <property type="project" value="UniProtKB-KW"/>
</dbReference>
<dbReference type="InterPro" id="IPR050188">
    <property type="entry name" value="RluA_PseudoU_synthase"/>
</dbReference>
<evidence type="ECO:0000256" key="1">
    <source>
        <dbReference type="ARBA" id="ARBA00010876"/>
    </source>
</evidence>
<organism evidence="11 12">
    <name type="scientific">Paraphotobacterium marinum</name>
    <dbReference type="NCBI Taxonomy" id="1755811"/>
    <lineage>
        <taxon>Bacteria</taxon>
        <taxon>Pseudomonadati</taxon>
        <taxon>Pseudomonadota</taxon>
        <taxon>Gammaproteobacteria</taxon>
        <taxon>Vibrionales</taxon>
        <taxon>Vibrionaceae</taxon>
        <taxon>Paraphotobacterium</taxon>
    </lineage>
</organism>
<comment type="catalytic activity">
    <reaction evidence="5">
        <text>uridine(32) in tRNA = pseudouridine(32) in tRNA</text>
        <dbReference type="Rhea" id="RHEA:42544"/>
        <dbReference type="Rhea" id="RHEA-COMP:10107"/>
        <dbReference type="Rhea" id="RHEA-COMP:10108"/>
        <dbReference type="ChEBI" id="CHEBI:65314"/>
        <dbReference type="ChEBI" id="CHEBI:65315"/>
        <dbReference type="EC" id="5.4.99.28"/>
    </reaction>
</comment>
<keyword evidence="2" id="KW-0698">rRNA processing</keyword>
<dbReference type="Proteomes" id="UP000242175">
    <property type="component" value="Chromosome large"/>
</dbReference>
<evidence type="ECO:0000256" key="3">
    <source>
        <dbReference type="ARBA" id="ARBA00022694"/>
    </source>
</evidence>
<comment type="function">
    <text evidence="7">Dual specificity enzyme that catalyzes the synthesis of pseudouridine from uracil-746 in 23S ribosomal RNA and from uracil-32 in the anticodon stem and loop of transfer RNAs.</text>
</comment>
<dbReference type="Pfam" id="PF00849">
    <property type="entry name" value="PseudoU_synth_2"/>
    <property type="match status" value="1"/>
</dbReference>
<dbReference type="InterPro" id="IPR006225">
    <property type="entry name" value="PsdUridine_synth_RluC/D"/>
</dbReference>
<dbReference type="EC" id="5.4.99.-" evidence="9"/>
<keyword evidence="3" id="KW-0819">tRNA processing</keyword>
<evidence type="ECO:0000256" key="8">
    <source>
        <dbReference type="PIRSR" id="PIRSR606225-1"/>
    </source>
</evidence>
<dbReference type="CDD" id="cd02869">
    <property type="entry name" value="PseudoU_synth_RluA_like"/>
    <property type="match status" value="1"/>
</dbReference>
<dbReference type="PANTHER" id="PTHR21600:SF91">
    <property type="entry name" value="DUAL-SPECIFICITY RNA PSEUDOURIDINE SYNTHASE RLUA"/>
    <property type="match status" value="1"/>
</dbReference>
<keyword evidence="12" id="KW-1185">Reference proteome</keyword>
<evidence type="ECO:0000256" key="2">
    <source>
        <dbReference type="ARBA" id="ARBA00022552"/>
    </source>
</evidence>
<evidence type="ECO:0000256" key="7">
    <source>
        <dbReference type="ARBA" id="ARBA00037305"/>
    </source>
</evidence>
<evidence type="ECO:0000313" key="11">
    <source>
        <dbReference type="EMBL" id="ASK78291.1"/>
    </source>
</evidence>
<evidence type="ECO:0000256" key="9">
    <source>
        <dbReference type="RuleBase" id="RU362028"/>
    </source>
</evidence>
<comment type="function">
    <text evidence="9">Responsible for synthesis of pseudouridine from uracil.</text>
</comment>
<dbReference type="OrthoDB" id="9785808at2"/>
<dbReference type="InterPro" id="IPR006224">
    <property type="entry name" value="PsdUridine_synth_RluA-like_CS"/>
</dbReference>
<proteinExistence type="inferred from homology"/>
<comment type="catalytic activity">
    <reaction evidence="9">
        <text>a uridine in RNA = a pseudouridine in RNA</text>
        <dbReference type="Rhea" id="RHEA:48348"/>
        <dbReference type="Rhea" id="RHEA-COMP:12068"/>
        <dbReference type="Rhea" id="RHEA-COMP:12069"/>
        <dbReference type="ChEBI" id="CHEBI:65314"/>
        <dbReference type="ChEBI" id="CHEBI:65315"/>
    </reaction>
</comment>
<evidence type="ECO:0000256" key="6">
    <source>
        <dbReference type="ARBA" id="ARBA00036916"/>
    </source>
</evidence>
<dbReference type="GO" id="GO:0160142">
    <property type="term" value="F:23S rRNA pseudouridine(746) synthase activity"/>
    <property type="evidence" value="ECO:0007669"/>
    <property type="project" value="UniProtKB-EC"/>
</dbReference>
<comment type="catalytic activity">
    <reaction evidence="6">
        <text>uridine(746) in 23S rRNA = pseudouridine(746) in 23S rRNA</text>
        <dbReference type="Rhea" id="RHEA:42548"/>
        <dbReference type="Rhea" id="RHEA-COMP:10109"/>
        <dbReference type="Rhea" id="RHEA-COMP:10110"/>
        <dbReference type="ChEBI" id="CHEBI:65314"/>
        <dbReference type="ChEBI" id="CHEBI:65315"/>
        <dbReference type="EC" id="5.4.99.29"/>
    </reaction>
</comment>
<accession>A0A220VDE2</accession>
<dbReference type="GO" id="GO:0000455">
    <property type="term" value="P:enzyme-directed rRNA pseudouridine synthesis"/>
    <property type="evidence" value="ECO:0007669"/>
    <property type="project" value="TreeGrafter"/>
</dbReference>
<dbReference type="KEGG" id="pmai:CF386_04305"/>
<dbReference type="InterPro" id="IPR020103">
    <property type="entry name" value="PsdUridine_synth_cat_dom_sf"/>
</dbReference>
<gene>
    <name evidence="11" type="ORF">CF386_04305</name>
</gene>
<reference evidence="11 12" key="1">
    <citation type="journal article" date="2016" name="Int. J. Syst. Evol. Microbiol.">
        <title>Paraphotobacterium marinum gen. nov., sp. nov., a member of the family Vibrionaceae, isolated from surface seawater.</title>
        <authorList>
            <person name="Huang Z."/>
            <person name="Dong C."/>
            <person name="Shao Z."/>
        </authorList>
    </citation>
    <scope>NUCLEOTIDE SEQUENCE [LARGE SCALE GENOMIC DNA]</scope>
    <source>
        <strain evidence="11 12">NSCS20N07D</strain>
    </source>
</reference>
<feature type="domain" description="Pseudouridine synthase RsuA/RluA-like" evidence="10">
    <location>
        <begin position="28"/>
        <end position="173"/>
    </location>
</feature>
<evidence type="ECO:0000256" key="4">
    <source>
        <dbReference type="ARBA" id="ARBA00023235"/>
    </source>
</evidence>
<dbReference type="NCBIfam" id="TIGR00005">
    <property type="entry name" value="rluA_subfam"/>
    <property type="match status" value="1"/>
</dbReference>
<dbReference type="PROSITE" id="PS01129">
    <property type="entry name" value="PSI_RLU"/>
    <property type="match status" value="1"/>
</dbReference>
<comment type="similarity">
    <text evidence="1 9">Belongs to the pseudouridine synthase RluA family.</text>
</comment>
<dbReference type="Gene3D" id="3.30.2350.10">
    <property type="entry name" value="Pseudouridine synthase"/>
    <property type="match status" value="1"/>
</dbReference>
<dbReference type="RefSeq" id="WP_089073199.1">
    <property type="nucleotide sequence ID" value="NZ_CBCSAM010000011.1"/>
</dbReference>
<dbReference type="AlphaFoldDB" id="A0A220VDE2"/>
<evidence type="ECO:0000256" key="5">
    <source>
        <dbReference type="ARBA" id="ARBA00036184"/>
    </source>
</evidence>
<dbReference type="SUPFAM" id="SSF55120">
    <property type="entry name" value="Pseudouridine synthase"/>
    <property type="match status" value="1"/>
</dbReference>